<feature type="non-terminal residue" evidence="1">
    <location>
        <position position="1"/>
    </location>
</feature>
<evidence type="ECO:0000313" key="1">
    <source>
        <dbReference type="EMBL" id="GMT29431.1"/>
    </source>
</evidence>
<dbReference type="EMBL" id="BTSY01000005">
    <property type="protein sequence ID" value="GMT29431.1"/>
    <property type="molecule type" value="Genomic_DNA"/>
</dbReference>
<gene>
    <name evidence="1" type="ORF">PFISCL1PPCAC_20728</name>
</gene>
<protein>
    <recommendedName>
        <fullName evidence="3">PDZ domain-containing protein</fullName>
    </recommendedName>
</protein>
<comment type="caution">
    <text evidence="1">The sequence shown here is derived from an EMBL/GenBank/DDBJ whole genome shotgun (WGS) entry which is preliminary data.</text>
</comment>
<evidence type="ECO:0000313" key="2">
    <source>
        <dbReference type="Proteomes" id="UP001432322"/>
    </source>
</evidence>
<sequence length="322" mass="35811">SETPSGIYEKLKPEYVQIVVVKFMLPYSLQWDSGAPFIAVENCLIKDIDQRLVADLQFGDLILSINDQTTKTDSEIKAQLDKVAAAAPADTEFEYSFMVKRPVTAVPATKADMPQTELQETETMKVLKAYIVLFPQSALGLKVKDIFGKVIVSTVDPSYRSICKNVFNVGDYILSINGKMILGMKEFRAAFIKIKKEEMENFKVVFKRALTPQDIATVRRWLNASKTDGYVAPVMASDVADLCTKELARLTAGNILVPPSIYVPPVHTVLGKEKRLKVADAPRKVDIGIEPEIVRQYLMKVPNSASGVLHQTMTVAPEDPKR</sequence>
<name>A0AAV5WAZ0_9BILA</name>
<dbReference type="AlphaFoldDB" id="A0AAV5WAZ0"/>
<dbReference type="InterPro" id="IPR040264">
    <property type="entry name" value="T15H9.4-like"/>
</dbReference>
<organism evidence="1 2">
    <name type="scientific">Pristionchus fissidentatus</name>
    <dbReference type="NCBI Taxonomy" id="1538716"/>
    <lineage>
        <taxon>Eukaryota</taxon>
        <taxon>Metazoa</taxon>
        <taxon>Ecdysozoa</taxon>
        <taxon>Nematoda</taxon>
        <taxon>Chromadorea</taxon>
        <taxon>Rhabditida</taxon>
        <taxon>Rhabditina</taxon>
        <taxon>Diplogasteromorpha</taxon>
        <taxon>Diplogasteroidea</taxon>
        <taxon>Neodiplogasteridae</taxon>
        <taxon>Pristionchus</taxon>
    </lineage>
</organism>
<keyword evidence="2" id="KW-1185">Reference proteome</keyword>
<accession>A0AAV5WAZ0</accession>
<dbReference type="PANTHER" id="PTHR31327">
    <property type="entry name" value="SPERM MEIOSIS PDZ DOMAIN CONTAINING PROTEINS-RELATED"/>
    <property type="match status" value="1"/>
</dbReference>
<proteinExistence type="predicted"/>
<dbReference type="InterPro" id="IPR036034">
    <property type="entry name" value="PDZ_sf"/>
</dbReference>
<dbReference type="SUPFAM" id="SSF50156">
    <property type="entry name" value="PDZ domain-like"/>
    <property type="match status" value="1"/>
</dbReference>
<reference evidence="1" key="1">
    <citation type="submission" date="2023-10" db="EMBL/GenBank/DDBJ databases">
        <title>Genome assembly of Pristionchus species.</title>
        <authorList>
            <person name="Yoshida K."/>
            <person name="Sommer R.J."/>
        </authorList>
    </citation>
    <scope>NUCLEOTIDE SEQUENCE</scope>
    <source>
        <strain evidence="1">RS5133</strain>
    </source>
</reference>
<evidence type="ECO:0008006" key="3">
    <source>
        <dbReference type="Google" id="ProtNLM"/>
    </source>
</evidence>
<dbReference type="PANTHER" id="PTHR31327:SF7">
    <property type="entry name" value="PDZ DOMAIN-CONTAINING PROTEIN"/>
    <property type="match status" value="1"/>
</dbReference>
<dbReference type="Proteomes" id="UP001432322">
    <property type="component" value="Unassembled WGS sequence"/>
</dbReference>
<feature type="non-terminal residue" evidence="1">
    <location>
        <position position="322"/>
    </location>
</feature>